<dbReference type="RefSeq" id="WP_024006954.1">
    <property type="nucleotide sequence ID" value="NZ_KI650982.1"/>
</dbReference>
<organism evidence="1 2">
    <name type="scientific">Advenella kashmirensis W13003</name>
    <dbReference type="NCBI Taxonomy" id="1424334"/>
    <lineage>
        <taxon>Bacteria</taxon>
        <taxon>Pseudomonadati</taxon>
        <taxon>Pseudomonadota</taxon>
        <taxon>Betaproteobacteria</taxon>
        <taxon>Burkholderiales</taxon>
        <taxon>Alcaligenaceae</taxon>
    </lineage>
</organism>
<reference evidence="1 2" key="1">
    <citation type="journal article" date="2014" name="Genome Announc.">
        <title>Draft Genome Sequence of Advenella kashmirensis Strain W13003, a Polycyclic Aromatic Hydrocarbon-Degrading Bacterium.</title>
        <authorList>
            <person name="Wang X."/>
            <person name="Jin D."/>
            <person name="Zhou L."/>
            <person name="Wu L."/>
            <person name="An W."/>
            <person name="Zhao L."/>
        </authorList>
    </citation>
    <scope>NUCLEOTIDE SEQUENCE [LARGE SCALE GENOMIC DNA]</scope>
    <source>
        <strain evidence="1 2">W13003</strain>
    </source>
</reference>
<dbReference type="Proteomes" id="UP000018733">
    <property type="component" value="Unassembled WGS sequence"/>
</dbReference>
<dbReference type="HOGENOM" id="CLU_078238_0_0_4"/>
<dbReference type="STRING" id="1424334.W822_20135"/>
<comment type="caution">
    <text evidence="1">The sequence shown here is derived from an EMBL/GenBank/DDBJ whole genome shotgun (WGS) entry which is preliminary data.</text>
</comment>
<accession>V8QNX6</accession>
<sequence>MNPTTDTPNLAETVARLTPKPFTLVTGQRGTLFAVPDGYSIDTDAKLEKLEPAPYRKTGCLKFSTAESFAEYVNAHKTPETRLYAMVNHESTTCPLRIVAIFNEHQPIAQSTDSIAGWRDFRAEFIPASSYEWRTWNKKNKEGFSQFDFAVFLEDNNKDIHKPDDAASWPSGIDMLSMARELEINSDKSFKSAVRTQSGGMALTFVDNDDAATAERMDAFNKFAIGIPVFWQDQGYVITARLRYRQKAGALMFFYELVRPDLTVDDAVTKLLAKVEEQVSIKTLFVQNGTEV</sequence>
<proteinExistence type="predicted"/>
<dbReference type="Pfam" id="PF10065">
    <property type="entry name" value="DUF2303"/>
    <property type="match status" value="1"/>
</dbReference>
<protein>
    <recommendedName>
        <fullName evidence="3">DUF2303 family protein</fullName>
    </recommendedName>
</protein>
<keyword evidence="2" id="KW-1185">Reference proteome</keyword>
<dbReference type="AlphaFoldDB" id="V8QNX6"/>
<dbReference type="eggNOG" id="COG5532">
    <property type="taxonomic scope" value="Bacteria"/>
</dbReference>
<dbReference type="InterPro" id="IPR019276">
    <property type="entry name" value="DUF2303"/>
</dbReference>
<dbReference type="PATRIC" id="fig|1424334.3.peg.4037"/>
<dbReference type="EMBL" id="AYXT01000013">
    <property type="protein sequence ID" value="ETF00694.1"/>
    <property type="molecule type" value="Genomic_DNA"/>
</dbReference>
<name>V8QNX6_9BURK</name>
<evidence type="ECO:0008006" key="3">
    <source>
        <dbReference type="Google" id="ProtNLM"/>
    </source>
</evidence>
<evidence type="ECO:0000313" key="1">
    <source>
        <dbReference type="EMBL" id="ETF00694.1"/>
    </source>
</evidence>
<gene>
    <name evidence="1" type="ORF">W822_20135</name>
</gene>
<evidence type="ECO:0000313" key="2">
    <source>
        <dbReference type="Proteomes" id="UP000018733"/>
    </source>
</evidence>